<dbReference type="EMBL" id="CP111014">
    <property type="protein sequence ID" value="WAQ98530.1"/>
    <property type="molecule type" value="Genomic_DNA"/>
</dbReference>
<proteinExistence type="predicted"/>
<accession>A0ABY7DQA0</accession>
<sequence length="109" mass="11881">MKQDKYPLLNTTLQSVRLLVVLVIDVDTVATVKTAKSENAHLLAAFRDGGAPPVIYHVYTASLDSIVRELAIAMLVVNVIVITVLARLKNVNQDGEHSRVISVSALDFL</sequence>
<feature type="transmembrane region" description="Helical" evidence="1">
    <location>
        <begin position="70"/>
        <end position="88"/>
    </location>
</feature>
<keyword evidence="3" id="KW-1185">Reference proteome</keyword>
<evidence type="ECO:0000256" key="1">
    <source>
        <dbReference type="SAM" id="Phobius"/>
    </source>
</evidence>
<evidence type="ECO:0000313" key="2">
    <source>
        <dbReference type="EMBL" id="WAQ98530.1"/>
    </source>
</evidence>
<keyword evidence="1" id="KW-0812">Transmembrane</keyword>
<protein>
    <submittedName>
        <fullName evidence="2">Uncharacterized protein</fullName>
    </submittedName>
</protein>
<gene>
    <name evidence="2" type="ORF">MAR_022903</name>
</gene>
<reference evidence="2" key="1">
    <citation type="submission" date="2022-11" db="EMBL/GenBank/DDBJ databases">
        <title>Centuries of genome instability and evolution in soft-shell clam transmissible cancer (bioRxiv).</title>
        <authorList>
            <person name="Hart S.F.M."/>
            <person name="Yonemitsu M.A."/>
            <person name="Giersch R.M."/>
            <person name="Beal B.F."/>
            <person name="Arriagada G."/>
            <person name="Davis B.W."/>
            <person name="Ostrander E.A."/>
            <person name="Goff S.P."/>
            <person name="Metzger M.J."/>
        </authorList>
    </citation>
    <scope>NUCLEOTIDE SEQUENCE</scope>
    <source>
        <strain evidence="2">MELC-2E11</strain>
        <tissue evidence="2">Siphon/mantle</tissue>
    </source>
</reference>
<organism evidence="2 3">
    <name type="scientific">Mya arenaria</name>
    <name type="common">Soft-shell clam</name>
    <dbReference type="NCBI Taxonomy" id="6604"/>
    <lineage>
        <taxon>Eukaryota</taxon>
        <taxon>Metazoa</taxon>
        <taxon>Spiralia</taxon>
        <taxon>Lophotrochozoa</taxon>
        <taxon>Mollusca</taxon>
        <taxon>Bivalvia</taxon>
        <taxon>Autobranchia</taxon>
        <taxon>Heteroconchia</taxon>
        <taxon>Euheterodonta</taxon>
        <taxon>Imparidentia</taxon>
        <taxon>Neoheterodontei</taxon>
        <taxon>Myida</taxon>
        <taxon>Myoidea</taxon>
        <taxon>Myidae</taxon>
        <taxon>Mya</taxon>
    </lineage>
</organism>
<dbReference type="Proteomes" id="UP001164746">
    <property type="component" value="Chromosome 3"/>
</dbReference>
<evidence type="ECO:0000313" key="3">
    <source>
        <dbReference type="Proteomes" id="UP001164746"/>
    </source>
</evidence>
<keyword evidence="1" id="KW-1133">Transmembrane helix</keyword>
<keyword evidence="1" id="KW-0472">Membrane</keyword>
<name>A0ABY7DQA0_MYAAR</name>